<name>A0A5B2ZDB3_9GAMM</name>
<dbReference type="Pfam" id="PF11219">
    <property type="entry name" value="DUF3014"/>
    <property type="match status" value="1"/>
</dbReference>
<sequence length="270" mass="29754">MSRRFHYGPWLAVAVLALSGFLVWKYYPRQAPAELVVPGPEPVATVEQAPPPVQHPIGQVPVLPEDAPAEPLPALADSDGAALAALSELLGEDAGAFLRSEFLVQRLVATIDNLPRARMTPQAYVARPVAGRLAVAGADGRHWLDEANFTRYQAHVRLLEAVEPRALVSVYVRFYPLFQQAYRELGVPDRQFNDRLVEVLDHLIAAPELRGPVELVPAEGKPRWQFADPRMEAASLGHKLMWRIGPDNAARVKARLRTLRALLAGEDPQG</sequence>
<reference evidence="2 3" key="1">
    <citation type="submission" date="2019-09" db="EMBL/GenBank/DDBJ databases">
        <title>Arenimonas chukotkensis sp. nov., a bacterium isolated from Chukotka hot spring, Arctic region, Russia.</title>
        <authorList>
            <person name="Zayulina K.S."/>
            <person name="Prokofeva M.I."/>
            <person name="Elcheninov A.G."/>
            <person name="Novikov A."/>
            <person name="Kochetkova T.V."/>
            <person name="Kublanov I.V."/>
        </authorList>
    </citation>
    <scope>NUCLEOTIDE SEQUENCE [LARGE SCALE GENOMIC DNA]</scope>
    <source>
        <strain evidence="2 3">3729k</strain>
    </source>
</reference>
<comment type="caution">
    <text evidence="2">The sequence shown here is derived from an EMBL/GenBank/DDBJ whole genome shotgun (WGS) entry which is preliminary data.</text>
</comment>
<evidence type="ECO:0000313" key="2">
    <source>
        <dbReference type="EMBL" id="KAA2285052.1"/>
    </source>
</evidence>
<organism evidence="2 3">
    <name type="scientific">Arenimonas fontis</name>
    <dbReference type="NCBI Taxonomy" id="2608255"/>
    <lineage>
        <taxon>Bacteria</taxon>
        <taxon>Pseudomonadati</taxon>
        <taxon>Pseudomonadota</taxon>
        <taxon>Gammaproteobacteria</taxon>
        <taxon>Lysobacterales</taxon>
        <taxon>Lysobacteraceae</taxon>
        <taxon>Arenimonas</taxon>
    </lineage>
</organism>
<dbReference type="InterPro" id="IPR021382">
    <property type="entry name" value="DUF3014"/>
</dbReference>
<dbReference type="RefSeq" id="WP_149860551.1">
    <property type="nucleotide sequence ID" value="NZ_VUOD01000004.1"/>
</dbReference>
<evidence type="ECO:0000313" key="3">
    <source>
        <dbReference type="Proteomes" id="UP000322165"/>
    </source>
</evidence>
<dbReference type="EMBL" id="VUOD01000004">
    <property type="protein sequence ID" value="KAA2285052.1"/>
    <property type="molecule type" value="Genomic_DNA"/>
</dbReference>
<gene>
    <name evidence="2" type="ORF">F0415_07360</name>
</gene>
<keyword evidence="1" id="KW-1133">Transmembrane helix</keyword>
<keyword evidence="1" id="KW-0812">Transmembrane</keyword>
<feature type="transmembrane region" description="Helical" evidence="1">
    <location>
        <begin position="7"/>
        <end position="27"/>
    </location>
</feature>
<reference evidence="2 3" key="2">
    <citation type="submission" date="2019-09" db="EMBL/GenBank/DDBJ databases">
        <authorList>
            <person name="Mazur A."/>
        </authorList>
    </citation>
    <scope>NUCLEOTIDE SEQUENCE [LARGE SCALE GENOMIC DNA]</scope>
    <source>
        <strain evidence="2 3">3729k</strain>
    </source>
</reference>
<proteinExistence type="predicted"/>
<accession>A0A5B2ZDB3</accession>
<keyword evidence="3" id="KW-1185">Reference proteome</keyword>
<protein>
    <submittedName>
        <fullName evidence="2">DUF3014 domain-containing protein</fullName>
    </submittedName>
</protein>
<dbReference type="Proteomes" id="UP000322165">
    <property type="component" value="Unassembled WGS sequence"/>
</dbReference>
<keyword evidence="1" id="KW-0472">Membrane</keyword>
<dbReference type="AlphaFoldDB" id="A0A5B2ZDB3"/>
<evidence type="ECO:0000256" key="1">
    <source>
        <dbReference type="SAM" id="Phobius"/>
    </source>
</evidence>